<dbReference type="Gene3D" id="3.40.190.150">
    <property type="entry name" value="Bordetella uptake gene, domain 1"/>
    <property type="match status" value="1"/>
</dbReference>
<comment type="similarity">
    <text evidence="1">Belongs to the UPF0065 (bug) family.</text>
</comment>
<evidence type="ECO:0000256" key="2">
    <source>
        <dbReference type="SAM" id="SignalP"/>
    </source>
</evidence>
<sequence length="315" mass="32802">MALLAVVSMSMGAHAQNAWPTQTVRLVVSAPAGSSVDIVARLVADKLGGELGQTVIVDNKAGAGGTIATDAVVKARDGHTLLLAYNGPITVAPSLFSKLPYAPQRDLLPVILAVTQPNVLAVRTDLKVNSVGELVALAKSQPDKIDYASVGNGSLSHLAMELLKMKSGMSMLHIPFNGGPAAALALGRGDVKVLFAALSNVQPLLRDSKVRLLAVSNAKRSAVLPDLPTVAEQGYPEFDATTWNGFFVPASTPKTVVAQLNTAIEKILALPEVKQKLLVAGAEVAGGSPEQFATLIKNETAAWKGVIERAGIKPD</sequence>
<reference evidence="4" key="1">
    <citation type="submission" date="2024-06" db="EMBL/GenBank/DDBJ databases">
        <title>Radixoralia hellwigii gen. nov., sp nov., isolated from a root canal in the human oral cavity.</title>
        <authorList>
            <person name="Bartsch S."/>
            <person name="Wittmer A."/>
            <person name="Schulz A.-K."/>
            <person name="Neumann-Schaal M."/>
            <person name="Wolf J."/>
            <person name="Gronow S."/>
            <person name="Tennert C."/>
            <person name="Haecker G."/>
            <person name="Cieplik F."/>
            <person name="Al-Ahmad A."/>
        </authorList>
    </citation>
    <scope>NUCLEOTIDE SEQUENCE [LARGE SCALE GENOMIC DNA]</scope>
    <source>
        <strain evidence="4">Wk13</strain>
    </source>
</reference>
<dbReference type="Gene3D" id="3.40.190.10">
    <property type="entry name" value="Periplasmic binding protein-like II"/>
    <property type="match status" value="1"/>
</dbReference>
<keyword evidence="4" id="KW-1185">Reference proteome</keyword>
<dbReference type="RefSeq" id="WP_418890205.1">
    <property type="nucleotide sequence ID" value="NZ_JBEUWX010000001.1"/>
</dbReference>
<dbReference type="PANTHER" id="PTHR42928">
    <property type="entry name" value="TRICARBOXYLATE-BINDING PROTEIN"/>
    <property type="match status" value="1"/>
</dbReference>
<name>A0ABV4UBI1_9RHOO</name>
<feature type="chain" id="PRO_5047183820" evidence="2">
    <location>
        <begin position="16"/>
        <end position="315"/>
    </location>
</feature>
<protein>
    <submittedName>
        <fullName evidence="3">Tripartite tricarboxylate transporter substrate binding protein</fullName>
    </submittedName>
</protein>
<dbReference type="InterPro" id="IPR042100">
    <property type="entry name" value="Bug_dom1"/>
</dbReference>
<dbReference type="EMBL" id="JBEUWX010000001">
    <property type="protein sequence ID" value="MFA9949046.1"/>
    <property type="molecule type" value="Genomic_DNA"/>
</dbReference>
<dbReference type="Proteomes" id="UP001574673">
    <property type="component" value="Unassembled WGS sequence"/>
</dbReference>
<dbReference type="PIRSF" id="PIRSF017082">
    <property type="entry name" value="YflP"/>
    <property type="match status" value="1"/>
</dbReference>
<comment type="caution">
    <text evidence="3">The sequence shown here is derived from an EMBL/GenBank/DDBJ whole genome shotgun (WGS) entry which is preliminary data.</text>
</comment>
<dbReference type="SUPFAM" id="SSF53850">
    <property type="entry name" value="Periplasmic binding protein-like II"/>
    <property type="match status" value="1"/>
</dbReference>
<organism evidence="3 4">
    <name type="scientific">Dentiradicibacter hellwigii</name>
    <dbReference type="NCBI Taxonomy" id="3149053"/>
    <lineage>
        <taxon>Bacteria</taxon>
        <taxon>Pseudomonadati</taxon>
        <taxon>Pseudomonadota</taxon>
        <taxon>Betaproteobacteria</taxon>
        <taxon>Rhodocyclales</taxon>
        <taxon>Rhodocyclaceae</taxon>
        <taxon>Dentiradicibacter</taxon>
    </lineage>
</organism>
<feature type="signal peptide" evidence="2">
    <location>
        <begin position="1"/>
        <end position="15"/>
    </location>
</feature>
<evidence type="ECO:0000256" key="1">
    <source>
        <dbReference type="ARBA" id="ARBA00006987"/>
    </source>
</evidence>
<dbReference type="PANTHER" id="PTHR42928:SF5">
    <property type="entry name" value="BLR1237 PROTEIN"/>
    <property type="match status" value="1"/>
</dbReference>
<dbReference type="CDD" id="cd13578">
    <property type="entry name" value="PBP2_Bug27"/>
    <property type="match status" value="1"/>
</dbReference>
<accession>A0ABV4UBI1</accession>
<proteinExistence type="inferred from homology"/>
<evidence type="ECO:0000313" key="4">
    <source>
        <dbReference type="Proteomes" id="UP001574673"/>
    </source>
</evidence>
<evidence type="ECO:0000313" key="3">
    <source>
        <dbReference type="EMBL" id="MFA9949046.1"/>
    </source>
</evidence>
<keyword evidence="2" id="KW-0732">Signal</keyword>
<dbReference type="InterPro" id="IPR005064">
    <property type="entry name" value="BUG"/>
</dbReference>
<gene>
    <name evidence="3" type="ORF">ABCS64_01670</name>
</gene>
<dbReference type="Pfam" id="PF03401">
    <property type="entry name" value="TctC"/>
    <property type="match status" value="1"/>
</dbReference>